<dbReference type="InterPro" id="IPR036249">
    <property type="entry name" value="Thioredoxin-like_sf"/>
</dbReference>
<dbReference type="Pfam" id="PF13462">
    <property type="entry name" value="Thioredoxin_4"/>
    <property type="match status" value="1"/>
</dbReference>
<dbReference type="PANTHER" id="PTHR13887:SF14">
    <property type="entry name" value="DISULFIDE BOND FORMATION PROTEIN D"/>
    <property type="match status" value="1"/>
</dbReference>
<dbReference type="PANTHER" id="PTHR13887">
    <property type="entry name" value="GLUTATHIONE S-TRANSFERASE KAPPA"/>
    <property type="match status" value="1"/>
</dbReference>
<dbReference type="GO" id="GO:0016491">
    <property type="term" value="F:oxidoreductase activity"/>
    <property type="evidence" value="ECO:0007669"/>
    <property type="project" value="UniProtKB-KW"/>
</dbReference>
<evidence type="ECO:0000256" key="5">
    <source>
        <dbReference type="ARBA" id="ARBA00023284"/>
    </source>
</evidence>
<dbReference type="AlphaFoldDB" id="A0A1F5ZLG0"/>
<accession>A0A1F5ZLG0</accession>
<comment type="caution">
    <text evidence="7">The sequence shown here is derived from an EMBL/GenBank/DDBJ whole genome shotgun (WGS) entry which is preliminary data.</text>
</comment>
<evidence type="ECO:0000256" key="3">
    <source>
        <dbReference type="ARBA" id="ARBA00023002"/>
    </source>
</evidence>
<dbReference type="Proteomes" id="UP000176923">
    <property type="component" value="Unassembled WGS sequence"/>
</dbReference>
<name>A0A1F5ZLG0_9BACT</name>
<gene>
    <name evidence="7" type="ORF">A3D77_00430</name>
</gene>
<keyword evidence="2" id="KW-0732">Signal</keyword>
<dbReference type="STRING" id="1798382.A3D77_00430"/>
<dbReference type="SUPFAM" id="SSF52833">
    <property type="entry name" value="Thioredoxin-like"/>
    <property type="match status" value="1"/>
</dbReference>
<organism evidence="7 8">
    <name type="scientific">Candidatus Gottesmanbacteria bacterium RIFCSPHIGHO2_02_FULL_39_11</name>
    <dbReference type="NCBI Taxonomy" id="1798382"/>
    <lineage>
        <taxon>Bacteria</taxon>
        <taxon>Candidatus Gottesmaniibacteriota</taxon>
    </lineage>
</organism>
<evidence type="ECO:0000256" key="2">
    <source>
        <dbReference type="ARBA" id="ARBA00022729"/>
    </source>
</evidence>
<comment type="similarity">
    <text evidence="1">Belongs to the thioredoxin family. DsbA subfamily.</text>
</comment>
<protein>
    <recommendedName>
        <fullName evidence="6">Thioredoxin-like fold domain-containing protein</fullName>
    </recommendedName>
</protein>
<evidence type="ECO:0000259" key="6">
    <source>
        <dbReference type="Pfam" id="PF13462"/>
    </source>
</evidence>
<reference evidence="7 8" key="1">
    <citation type="journal article" date="2016" name="Nat. Commun.">
        <title>Thousands of microbial genomes shed light on interconnected biogeochemical processes in an aquifer system.</title>
        <authorList>
            <person name="Anantharaman K."/>
            <person name="Brown C.T."/>
            <person name="Hug L.A."/>
            <person name="Sharon I."/>
            <person name="Castelle C.J."/>
            <person name="Probst A.J."/>
            <person name="Thomas B.C."/>
            <person name="Singh A."/>
            <person name="Wilkins M.J."/>
            <person name="Karaoz U."/>
            <person name="Brodie E.L."/>
            <person name="Williams K.H."/>
            <person name="Hubbard S.S."/>
            <person name="Banfield J.F."/>
        </authorList>
    </citation>
    <scope>NUCLEOTIDE SEQUENCE [LARGE SCALE GENOMIC DNA]</scope>
</reference>
<evidence type="ECO:0000313" key="7">
    <source>
        <dbReference type="EMBL" id="OGG13175.1"/>
    </source>
</evidence>
<keyword evidence="3" id="KW-0560">Oxidoreductase</keyword>
<dbReference type="InterPro" id="IPR012336">
    <property type="entry name" value="Thioredoxin-like_fold"/>
</dbReference>
<evidence type="ECO:0000313" key="8">
    <source>
        <dbReference type="Proteomes" id="UP000176923"/>
    </source>
</evidence>
<keyword evidence="4" id="KW-1015">Disulfide bond</keyword>
<proteinExistence type="inferred from homology"/>
<sequence length="150" mass="16555">MQAQDATWQPALPNLIKDYVNTGKARLVWKDYPFLGAESTYAAMAARCAQDQGKFWEYHDYLFSNQKGENQGQYSKDNLKKFAATLGLNTTDFNNCVDTDKYAKKIADSVIYGQGVGVSGTPATFINGQMVSGAVPYSQFKPTVEAELAK</sequence>
<evidence type="ECO:0000256" key="4">
    <source>
        <dbReference type="ARBA" id="ARBA00023157"/>
    </source>
</evidence>
<dbReference type="EMBL" id="MFJL01000039">
    <property type="protein sequence ID" value="OGG13175.1"/>
    <property type="molecule type" value="Genomic_DNA"/>
</dbReference>
<keyword evidence="5" id="KW-0676">Redox-active center</keyword>
<evidence type="ECO:0000256" key="1">
    <source>
        <dbReference type="ARBA" id="ARBA00005791"/>
    </source>
</evidence>
<dbReference type="Gene3D" id="3.40.30.10">
    <property type="entry name" value="Glutaredoxin"/>
    <property type="match status" value="1"/>
</dbReference>
<feature type="domain" description="Thioredoxin-like fold" evidence="6">
    <location>
        <begin position="6"/>
        <end position="145"/>
    </location>
</feature>